<comment type="caution">
    <text evidence="1">The sequence shown here is derived from an EMBL/GenBank/DDBJ whole genome shotgun (WGS) entry which is preliminary data.</text>
</comment>
<proteinExistence type="predicted"/>
<evidence type="ECO:0000313" key="2">
    <source>
        <dbReference type="Proteomes" id="UP000712600"/>
    </source>
</evidence>
<dbReference type="AlphaFoldDB" id="A0A8S9RBZ2"/>
<gene>
    <name evidence="1" type="ORF">F2Q69_00059122</name>
</gene>
<dbReference type="Proteomes" id="UP000712600">
    <property type="component" value="Unassembled WGS sequence"/>
</dbReference>
<organism evidence="1 2">
    <name type="scientific">Brassica cretica</name>
    <name type="common">Mustard</name>
    <dbReference type="NCBI Taxonomy" id="69181"/>
    <lineage>
        <taxon>Eukaryota</taxon>
        <taxon>Viridiplantae</taxon>
        <taxon>Streptophyta</taxon>
        <taxon>Embryophyta</taxon>
        <taxon>Tracheophyta</taxon>
        <taxon>Spermatophyta</taxon>
        <taxon>Magnoliopsida</taxon>
        <taxon>eudicotyledons</taxon>
        <taxon>Gunneridae</taxon>
        <taxon>Pentapetalae</taxon>
        <taxon>rosids</taxon>
        <taxon>malvids</taxon>
        <taxon>Brassicales</taxon>
        <taxon>Brassicaceae</taxon>
        <taxon>Brassiceae</taxon>
        <taxon>Brassica</taxon>
    </lineage>
</organism>
<evidence type="ECO:0000313" key="1">
    <source>
        <dbReference type="EMBL" id="KAF3570290.1"/>
    </source>
</evidence>
<name>A0A8S9RBZ2_BRACR</name>
<protein>
    <submittedName>
        <fullName evidence="1">Uncharacterized protein</fullName>
    </submittedName>
</protein>
<reference evidence="1" key="1">
    <citation type="submission" date="2019-12" db="EMBL/GenBank/DDBJ databases">
        <title>Genome sequencing and annotation of Brassica cretica.</title>
        <authorList>
            <person name="Studholme D.J."/>
            <person name="Sarris P."/>
        </authorList>
    </citation>
    <scope>NUCLEOTIDE SEQUENCE</scope>
    <source>
        <strain evidence="1">PFS-109/04</strain>
        <tissue evidence="1">Leaf</tissue>
    </source>
</reference>
<dbReference type="EMBL" id="QGKX02000095">
    <property type="protein sequence ID" value="KAF3570290.1"/>
    <property type="molecule type" value="Genomic_DNA"/>
</dbReference>
<sequence length="158" mass="18151">MRSAETHGAFNFEVSFSKLLMLHHLPEIIIYDGIYVVFCFLNSCLSSQGFFPLYSVFSLKNLHFKLPHLIILRKKILYEEPRGKILFKSEIEPNIDCPREQARNGTDHGQARVWQSDHGKAKLDRYVATEHTHGSVDELEPKLGRYVATEHTYGSVST</sequence>
<accession>A0A8S9RBZ2</accession>